<proteinExistence type="predicted"/>
<evidence type="ECO:0000256" key="1">
    <source>
        <dbReference type="SAM" id="MobiDB-lite"/>
    </source>
</evidence>
<organism evidence="2 3">
    <name type="scientific">Moniliophthora roreri</name>
    <name type="common">Frosty pod rot fungus</name>
    <name type="synonym">Monilia roreri</name>
    <dbReference type="NCBI Taxonomy" id="221103"/>
    <lineage>
        <taxon>Eukaryota</taxon>
        <taxon>Fungi</taxon>
        <taxon>Dikarya</taxon>
        <taxon>Basidiomycota</taxon>
        <taxon>Agaricomycotina</taxon>
        <taxon>Agaricomycetes</taxon>
        <taxon>Agaricomycetidae</taxon>
        <taxon>Agaricales</taxon>
        <taxon>Marasmiineae</taxon>
        <taxon>Marasmiaceae</taxon>
        <taxon>Moniliophthora</taxon>
    </lineage>
</organism>
<feature type="region of interest" description="Disordered" evidence="1">
    <location>
        <begin position="185"/>
        <end position="271"/>
    </location>
</feature>
<dbReference type="eggNOG" id="ENOG502QY8G">
    <property type="taxonomic scope" value="Eukaryota"/>
</dbReference>
<feature type="compositionally biased region" description="Pro residues" evidence="1">
    <location>
        <begin position="218"/>
        <end position="227"/>
    </location>
</feature>
<dbReference type="EMBL" id="LATX01000352">
    <property type="protein sequence ID" value="KTB46429.1"/>
    <property type="molecule type" value="Genomic_DNA"/>
</dbReference>
<feature type="compositionally biased region" description="Acidic residues" evidence="1">
    <location>
        <begin position="65"/>
        <end position="74"/>
    </location>
</feature>
<gene>
    <name evidence="2" type="ORF">WG66_985</name>
</gene>
<feature type="region of interest" description="Disordered" evidence="1">
    <location>
        <begin position="1"/>
        <end position="74"/>
    </location>
</feature>
<evidence type="ECO:0000313" key="3">
    <source>
        <dbReference type="Proteomes" id="UP000054988"/>
    </source>
</evidence>
<reference evidence="2 3" key="1">
    <citation type="submission" date="2015-12" db="EMBL/GenBank/DDBJ databases">
        <title>Draft genome sequence of Moniliophthora roreri, the causal agent of frosty pod rot of cacao.</title>
        <authorList>
            <person name="Aime M.C."/>
            <person name="Diaz-Valderrama J.R."/>
            <person name="Kijpornyongpan T."/>
            <person name="Phillips-Mora W."/>
        </authorList>
    </citation>
    <scope>NUCLEOTIDE SEQUENCE [LARGE SCALE GENOMIC DNA]</scope>
    <source>
        <strain evidence="2 3">MCA 2952</strain>
    </source>
</reference>
<protein>
    <submittedName>
        <fullName evidence="2">Uncharacterized protein</fullName>
    </submittedName>
</protein>
<feature type="compositionally biased region" description="Low complexity" evidence="1">
    <location>
        <begin position="256"/>
        <end position="269"/>
    </location>
</feature>
<comment type="caution">
    <text evidence="2">The sequence shown here is derived from an EMBL/GenBank/DDBJ whole genome shotgun (WGS) entry which is preliminary data.</text>
</comment>
<sequence>MPSHSPKSSRTSSVRHGHDLDPHRHVHFPPRGENSTPSSHRGILSDLAASTELPSFPILQPTIQDGEDTDDDDDFIPWPQGVDQVNASQRVIQPLGYTSSRPPMSPIQGEHVTYHTNDLGLFQGQTDDPVFTAVPPKLTNLFSSSNPQPQRALQDYERVGGWMTNETGQSCYVPTGHIEEIPDEEESSFGNVHGISESPRDHVGASSQPSPEMLPVETTPPPTPQPFKPKSVLPQSPLYWKVHSTPTGASERRKSQLSIQSPSAAPSPITKCDHGNDWESTPSLSPLSTVEHDTSSFSAFLQEEPIVKQCFTKIKVLCDSFTFLAPSQQDDGGLCTRMTESLSKVRGCLYRGLYLPNEHWSFLDGPKRLNFRNRLLSTYRTLSRLERVSAHYTMLQPKRLNYIIIKLSEHQKKLADIASKLDATFDLLEVCNLHAKASERGSLPDDTYTNLYLNARASYLDIHRRHSRPSHRAGEH</sequence>
<accession>A0A0W0GD12</accession>
<feature type="compositionally biased region" description="Low complexity" evidence="1">
    <location>
        <begin position="1"/>
        <end position="12"/>
    </location>
</feature>
<dbReference type="Proteomes" id="UP000054988">
    <property type="component" value="Unassembled WGS sequence"/>
</dbReference>
<evidence type="ECO:0000313" key="2">
    <source>
        <dbReference type="EMBL" id="KTB46429.1"/>
    </source>
</evidence>
<name>A0A0W0GD12_MONRR</name>
<dbReference type="AlphaFoldDB" id="A0A0W0GD12"/>